<name>S8DHR3_FOMSC</name>
<dbReference type="Proteomes" id="UP000015241">
    <property type="component" value="Unassembled WGS sequence"/>
</dbReference>
<dbReference type="HOGENOM" id="CLU_891465_0_0_1"/>
<gene>
    <name evidence="2" type="ORF">FOMPIDRAFT_99776</name>
</gene>
<feature type="compositionally biased region" description="Low complexity" evidence="1">
    <location>
        <begin position="35"/>
        <end position="45"/>
    </location>
</feature>
<dbReference type="InParanoid" id="S8DHR3"/>
<proteinExistence type="predicted"/>
<organism evidence="2 3">
    <name type="scientific">Fomitopsis schrenkii</name>
    <name type="common">Brown rot fungus</name>
    <dbReference type="NCBI Taxonomy" id="2126942"/>
    <lineage>
        <taxon>Eukaryota</taxon>
        <taxon>Fungi</taxon>
        <taxon>Dikarya</taxon>
        <taxon>Basidiomycota</taxon>
        <taxon>Agaricomycotina</taxon>
        <taxon>Agaricomycetes</taxon>
        <taxon>Polyporales</taxon>
        <taxon>Fomitopsis</taxon>
    </lineage>
</organism>
<dbReference type="OrthoDB" id="2798324at2759"/>
<evidence type="ECO:0000313" key="2">
    <source>
        <dbReference type="EMBL" id="EPS93111.1"/>
    </source>
</evidence>
<protein>
    <submittedName>
        <fullName evidence="2">Uncharacterized protein</fullName>
    </submittedName>
</protein>
<dbReference type="EMBL" id="KE504299">
    <property type="protein sequence ID" value="EPS93111.1"/>
    <property type="molecule type" value="Genomic_DNA"/>
</dbReference>
<reference evidence="2 3" key="1">
    <citation type="journal article" date="2012" name="Science">
        <title>The Paleozoic origin of enzymatic lignin decomposition reconstructed from 31 fungal genomes.</title>
        <authorList>
            <person name="Floudas D."/>
            <person name="Binder M."/>
            <person name="Riley R."/>
            <person name="Barry K."/>
            <person name="Blanchette R.A."/>
            <person name="Henrissat B."/>
            <person name="Martinez A.T."/>
            <person name="Otillar R."/>
            <person name="Spatafora J.W."/>
            <person name="Yadav J.S."/>
            <person name="Aerts A."/>
            <person name="Benoit I."/>
            <person name="Boyd A."/>
            <person name="Carlson A."/>
            <person name="Copeland A."/>
            <person name="Coutinho P.M."/>
            <person name="de Vries R.P."/>
            <person name="Ferreira P."/>
            <person name="Findley K."/>
            <person name="Foster B."/>
            <person name="Gaskell J."/>
            <person name="Glotzer D."/>
            <person name="Gorecki P."/>
            <person name="Heitman J."/>
            <person name="Hesse C."/>
            <person name="Hori C."/>
            <person name="Igarashi K."/>
            <person name="Jurgens J.A."/>
            <person name="Kallen N."/>
            <person name="Kersten P."/>
            <person name="Kohler A."/>
            <person name="Kuees U."/>
            <person name="Kumar T.K.A."/>
            <person name="Kuo A."/>
            <person name="LaButti K."/>
            <person name="Larrondo L.F."/>
            <person name="Lindquist E."/>
            <person name="Ling A."/>
            <person name="Lombard V."/>
            <person name="Lucas S."/>
            <person name="Lundell T."/>
            <person name="Martin R."/>
            <person name="McLaughlin D.J."/>
            <person name="Morgenstern I."/>
            <person name="Morin E."/>
            <person name="Murat C."/>
            <person name="Nagy L.G."/>
            <person name="Nolan M."/>
            <person name="Ohm R.A."/>
            <person name="Patyshakuliyeva A."/>
            <person name="Rokas A."/>
            <person name="Ruiz-Duenas F.J."/>
            <person name="Sabat G."/>
            <person name="Salamov A."/>
            <person name="Samejima M."/>
            <person name="Schmutz J."/>
            <person name="Slot J.C."/>
            <person name="St John F."/>
            <person name="Stenlid J."/>
            <person name="Sun H."/>
            <person name="Sun S."/>
            <person name="Syed K."/>
            <person name="Tsang A."/>
            <person name="Wiebenga A."/>
            <person name="Young D."/>
            <person name="Pisabarro A."/>
            <person name="Eastwood D.C."/>
            <person name="Martin F."/>
            <person name="Cullen D."/>
            <person name="Grigoriev I.V."/>
            <person name="Hibbett D.S."/>
        </authorList>
    </citation>
    <scope>NUCLEOTIDE SEQUENCE</scope>
    <source>
        <strain evidence="3">FP-58527</strain>
    </source>
</reference>
<sequence length="312" mass="33560">MSLRAPFAEPVGPVVVAIPPAELVSDHSHEPSTDAAAPPVASSSSQVDTASETTSTVRPVSPLVPSARPTKVEKKRDNVDRVAFAALLQRCSSGSNEDALEAVGQLKELARGESGLARVCTLAKEWLAECHTDFVKRVHAEGAPLLEAELYARWLAECQSRVTVMHGLVLVHAPGMRDSVRGMGRVAFGVASALFHFRREGGLFDVSWEAAQSLVRLATPADEAAIAAAADRIRDTLVRYDVALRAVVMRYKSEQNAGAGATMRACEKRMSAALAKMALRAGVNEHGEYASWMRSSRQTLLQWAESATMKVT</sequence>
<dbReference type="AlphaFoldDB" id="S8DHR3"/>
<accession>S8DHR3</accession>
<evidence type="ECO:0000313" key="3">
    <source>
        <dbReference type="Proteomes" id="UP000015241"/>
    </source>
</evidence>
<keyword evidence="3" id="KW-1185">Reference proteome</keyword>
<feature type="region of interest" description="Disordered" evidence="1">
    <location>
        <begin position="22"/>
        <end position="74"/>
    </location>
</feature>
<evidence type="ECO:0000256" key="1">
    <source>
        <dbReference type="SAM" id="MobiDB-lite"/>
    </source>
</evidence>
<dbReference type="eggNOG" id="ENOG502RCEG">
    <property type="taxonomic scope" value="Eukaryota"/>
</dbReference>
<feature type="compositionally biased region" description="Polar residues" evidence="1">
    <location>
        <begin position="46"/>
        <end position="58"/>
    </location>
</feature>